<reference evidence="2 3" key="1">
    <citation type="submission" date="2017-09" db="EMBL/GenBank/DDBJ databases">
        <title>Depth-based differentiation of microbial function through sediment-hosted aquifers and enrichment of novel symbionts in the deep terrestrial subsurface.</title>
        <authorList>
            <person name="Probst A.J."/>
            <person name="Ladd B."/>
            <person name="Jarett J.K."/>
            <person name="Geller-Mcgrath D.E."/>
            <person name="Sieber C.M."/>
            <person name="Emerson J.B."/>
            <person name="Anantharaman K."/>
            <person name="Thomas B.C."/>
            <person name="Malmstrom R."/>
            <person name="Stieglmeier M."/>
            <person name="Klingl A."/>
            <person name="Woyke T."/>
            <person name="Ryan C.M."/>
            <person name="Banfield J.F."/>
        </authorList>
    </citation>
    <scope>NUCLEOTIDE SEQUENCE [LARGE SCALE GENOMIC DNA]</scope>
    <source>
        <strain evidence="2">CG23_combo_of_CG06-09_8_20_14_all_39_17</strain>
    </source>
</reference>
<protein>
    <recommendedName>
        <fullName evidence="1">Schlafen AlbA-2 domain-containing protein</fullName>
    </recommendedName>
</protein>
<dbReference type="Proteomes" id="UP000229976">
    <property type="component" value="Unassembled WGS sequence"/>
</dbReference>
<evidence type="ECO:0000313" key="2">
    <source>
        <dbReference type="EMBL" id="PIP22834.1"/>
    </source>
</evidence>
<dbReference type="Pfam" id="PF04326">
    <property type="entry name" value="SLFN_AlbA_2"/>
    <property type="match status" value="1"/>
</dbReference>
<accession>A0A2G9YU98</accession>
<sequence>MAIASELPDLEFKTSIKNIPNDIWRSISAFANRHGGGLVVFGVDQRVNAITGCENIDFMQTKLTEYFNDKMSFVLRPEYHVISYKDKDIIAVYVPECPKDYVPCYFRPVGLPNGAYIREGNTSRRITDNEFRTYIATSKEFQFDRSEARGTNKDDVSIAKVEHLLEQSETDVKRGASHEANDVVLENLGILGNFEGEYKPTVGGYLIFSKNYPQNKPSFDRFTVRCVRYSESDPASKIIDSVDLKGTLDVLIDESYKFVLKNISRKASIIGTKREDRYEYPEEAIRELIANAIIHRDYKIIETYNQIRVFQDRLEIVNHGSLPPGVTVDNIKEAQFSRNSMIAARLKDMRYLEEYDRGIDIVIKKMKEWGLPSPLFRNSVNSFEAILLGERYQEINDRQTRLIDVLLIKNRLTISDCQKILKGTPRATINNDLKKLRDLGILVANGASVNIFYTLAF</sequence>
<feature type="domain" description="Schlafen AlbA-2" evidence="1">
    <location>
        <begin position="9"/>
        <end position="126"/>
    </location>
</feature>
<proteinExistence type="predicted"/>
<dbReference type="Pfam" id="PF13749">
    <property type="entry name" value="HATPase_c_4"/>
    <property type="match status" value="1"/>
</dbReference>
<comment type="caution">
    <text evidence="2">The sequence shown here is derived from an EMBL/GenBank/DDBJ whole genome shotgun (WGS) entry which is preliminary data.</text>
</comment>
<gene>
    <name evidence="2" type="ORF">COX37_01870</name>
</gene>
<dbReference type="PANTHER" id="PTHR30595:SF6">
    <property type="entry name" value="SCHLAFEN ALBA-2 DOMAIN-CONTAINING PROTEIN"/>
    <property type="match status" value="1"/>
</dbReference>
<dbReference type="EMBL" id="PCRO01000024">
    <property type="protein sequence ID" value="PIP22834.1"/>
    <property type="molecule type" value="Genomic_DNA"/>
</dbReference>
<dbReference type="InterPro" id="IPR007421">
    <property type="entry name" value="Schlafen_AlbA_2_dom"/>
</dbReference>
<dbReference type="PANTHER" id="PTHR30595">
    <property type="entry name" value="GLPR-RELATED TRANSCRIPTIONAL REPRESSOR"/>
    <property type="match status" value="1"/>
</dbReference>
<dbReference type="InterPro" id="IPR038461">
    <property type="entry name" value="Schlafen_AlbA_2_dom_sf"/>
</dbReference>
<name>A0A2G9YU98_9BACT</name>
<evidence type="ECO:0000259" key="1">
    <source>
        <dbReference type="Pfam" id="PF04326"/>
    </source>
</evidence>
<evidence type="ECO:0000313" key="3">
    <source>
        <dbReference type="Proteomes" id="UP000229976"/>
    </source>
</evidence>
<organism evidence="2 3">
    <name type="scientific">Candidatus Nealsonbacteria bacterium CG23_combo_of_CG06-09_8_20_14_all_39_17</name>
    <dbReference type="NCBI Taxonomy" id="1974722"/>
    <lineage>
        <taxon>Bacteria</taxon>
        <taxon>Candidatus Nealsoniibacteriota</taxon>
    </lineage>
</organism>
<dbReference type="Gene3D" id="3.30.565.60">
    <property type="match status" value="1"/>
</dbReference>
<dbReference type="InterPro" id="IPR038475">
    <property type="entry name" value="RecG_C_sf"/>
</dbReference>
<dbReference type="AlphaFoldDB" id="A0A2G9YU98"/>
<dbReference type="Gene3D" id="3.30.950.30">
    <property type="entry name" value="Schlafen, AAA domain"/>
    <property type="match status" value="1"/>
</dbReference>